<comment type="similarity">
    <text evidence="1">Belongs to the MsrA Met sulfoxide reductase family.</text>
</comment>
<evidence type="ECO:0000256" key="5">
    <source>
        <dbReference type="ARBA" id="ARBA00030643"/>
    </source>
</evidence>
<evidence type="ECO:0000313" key="9">
    <source>
        <dbReference type="Proteomes" id="UP000023152"/>
    </source>
</evidence>
<dbReference type="InterPro" id="IPR002569">
    <property type="entry name" value="Met_Sox_Rdtase_MsrA_dom"/>
</dbReference>
<dbReference type="PANTHER" id="PTHR42799">
    <property type="entry name" value="MITOCHONDRIAL PEPTIDE METHIONINE SULFOXIDE REDUCTASE"/>
    <property type="match status" value="1"/>
</dbReference>
<accession>X6NWU7</accession>
<dbReference type="HAMAP" id="MF_01401">
    <property type="entry name" value="MsrA"/>
    <property type="match status" value="1"/>
</dbReference>
<evidence type="ECO:0000256" key="4">
    <source>
        <dbReference type="ARBA" id="ARBA00030273"/>
    </source>
</evidence>
<dbReference type="GO" id="GO:0034599">
    <property type="term" value="P:cellular response to oxidative stress"/>
    <property type="evidence" value="ECO:0007669"/>
    <property type="project" value="TreeGrafter"/>
</dbReference>
<reference evidence="8 9" key="1">
    <citation type="journal article" date="2013" name="Curr. Biol.">
        <title>The Genome of the Foraminiferan Reticulomyxa filosa.</title>
        <authorList>
            <person name="Glockner G."/>
            <person name="Hulsmann N."/>
            <person name="Schleicher M."/>
            <person name="Noegel A.A."/>
            <person name="Eichinger L."/>
            <person name="Gallinger C."/>
            <person name="Pawlowski J."/>
            <person name="Sierra R."/>
            <person name="Euteneuer U."/>
            <person name="Pillet L."/>
            <person name="Moustafa A."/>
            <person name="Platzer M."/>
            <person name="Groth M."/>
            <person name="Szafranski K."/>
            <person name="Schliwa M."/>
        </authorList>
    </citation>
    <scope>NUCLEOTIDE SEQUENCE [LARGE SCALE GENOMIC DNA]</scope>
</reference>
<keyword evidence="3" id="KW-0560">Oxidoreductase</keyword>
<dbReference type="OrthoDB" id="77405at2759"/>
<dbReference type="GO" id="GO:0005737">
    <property type="term" value="C:cytoplasm"/>
    <property type="evidence" value="ECO:0007669"/>
    <property type="project" value="TreeGrafter"/>
</dbReference>
<keyword evidence="6" id="KW-0472">Membrane</keyword>
<keyword evidence="6" id="KW-0812">Transmembrane</keyword>
<sequence>MKRKKNINTFQEIFPKDLFETALHKGCYQIQFMSRGRLIIFGVCGVIGCGTAFLSSPRVSLTFNSLAFRQMSQYSSPLVAKELALKGRDKRSFDVSETHHAKKDHRTLPPFPEQMQLAIFGMGCFLGSRKTILENQRSSCIVFVYLFVYLTGCILFRCAFWFKSQGYTPNPTYKEVCSGRTGHTEVVRVIFDPTAVSYAALLKAFWEAHDPTQGMRQGNDHGTQYRSCIYCYDDEQLALARQSKEDYEKELKKKKSDNTITTEIRSMSELEFYYAGNLLRQEQLKKYYKIFFKKIEDYHQQYLSKEPDGYCGLKGTGVTCPLPKKEKKTEKVQDKTDNKEGS</sequence>
<evidence type="ECO:0000256" key="1">
    <source>
        <dbReference type="ARBA" id="ARBA00005591"/>
    </source>
</evidence>
<dbReference type="SUPFAM" id="SSF55068">
    <property type="entry name" value="Peptide methionine sulfoxide reductase"/>
    <property type="match status" value="1"/>
</dbReference>
<dbReference type="EC" id="1.8.4.11" evidence="2"/>
<evidence type="ECO:0000256" key="3">
    <source>
        <dbReference type="ARBA" id="ARBA00023002"/>
    </source>
</evidence>
<dbReference type="InterPro" id="IPR036509">
    <property type="entry name" value="Met_Sox_Rdtase_MsrA_sf"/>
</dbReference>
<dbReference type="InterPro" id="IPR050162">
    <property type="entry name" value="MsrA_MetSO_reductase"/>
</dbReference>
<feature type="domain" description="Peptide methionine sulphoxide reductase MsrA" evidence="7">
    <location>
        <begin position="118"/>
        <end position="276"/>
    </location>
</feature>
<protein>
    <recommendedName>
        <fullName evidence="2">peptide-methionine (S)-S-oxide reductase</fullName>
        <ecNumber evidence="2">1.8.4.11</ecNumber>
    </recommendedName>
    <alternativeName>
        <fullName evidence="5">Peptide-methionine (S)-S-oxide reductase</fullName>
    </alternativeName>
    <alternativeName>
        <fullName evidence="4">Protein-methionine-S-oxide reductase</fullName>
    </alternativeName>
</protein>
<dbReference type="EMBL" id="ASPP01005558">
    <property type="protein sequence ID" value="ETO30304.1"/>
    <property type="molecule type" value="Genomic_DNA"/>
</dbReference>
<gene>
    <name evidence="8" type="ORF">RFI_06814</name>
</gene>
<evidence type="ECO:0000256" key="2">
    <source>
        <dbReference type="ARBA" id="ARBA00012502"/>
    </source>
</evidence>
<name>X6NWU7_RETFI</name>
<dbReference type="Proteomes" id="UP000023152">
    <property type="component" value="Unassembled WGS sequence"/>
</dbReference>
<dbReference type="NCBIfam" id="TIGR00401">
    <property type="entry name" value="msrA"/>
    <property type="match status" value="1"/>
</dbReference>
<dbReference type="Pfam" id="PF01625">
    <property type="entry name" value="PMSR"/>
    <property type="match status" value="1"/>
</dbReference>
<dbReference type="GO" id="GO:0008113">
    <property type="term" value="F:peptide-methionine (S)-S-oxide reductase activity"/>
    <property type="evidence" value="ECO:0007669"/>
    <property type="project" value="UniProtKB-EC"/>
</dbReference>
<feature type="transmembrane region" description="Helical" evidence="6">
    <location>
        <begin position="140"/>
        <end position="162"/>
    </location>
</feature>
<evidence type="ECO:0000313" key="8">
    <source>
        <dbReference type="EMBL" id="ETO30304.1"/>
    </source>
</evidence>
<keyword evidence="6" id="KW-1133">Transmembrane helix</keyword>
<dbReference type="AlphaFoldDB" id="X6NWU7"/>
<dbReference type="OMA" id="CILFRCA"/>
<keyword evidence="9" id="KW-1185">Reference proteome</keyword>
<dbReference type="Gene3D" id="3.30.1060.10">
    <property type="entry name" value="Peptide methionine sulphoxide reductase MsrA"/>
    <property type="match status" value="1"/>
</dbReference>
<proteinExistence type="inferred from homology"/>
<organism evidence="8 9">
    <name type="scientific">Reticulomyxa filosa</name>
    <dbReference type="NCBI Taxonomy" id="46433"/>
    <lineage>
        <taxon>Eukaryota</taxon>
        <taxon>Sar</taxon>
        <taxon>Rhizaria</taxon>
        <taxon>Retaria</taxon>
        <taxon>Foraminifera</taxon>
        <taxon>Monothalamids</taxon>
        <taxon>Reticulomyxidae</taxon>
        <taxon>Reticulomyxa</taxon>
    </lineage>
</organism>
<comment type="caution">
    <text evidence="8">The sequence shown here is derived from an EMBL/GenBank/DDBJ whole genome shotgun (WGS) entry which is preliminary data.</text>
</comment>
<evidence type="ECO:0000256" key="6">
    <source>
        <dbReference type="SAM" id="Phobius"/>
    </source>
</evidence>
<evidence type="ECO:0000259" key="7">
    <source>
        <dbReference type="Pfam" id="PF01625"/>
    </source>
</evidence>
<dbReference type="PANTHER" id="PTHR42799:SF22">
    <property type="entry name" value="PEPTIDE-METHIONINE (S)-S-OXIDE REDUCTASE"/>
    <property type="match status" value="1"/>
</dbReference>